<organism evidence="1 2">
    <name type="scientific">Eiseniibacteriota bacterium</name>
    <dbReference type="NCBI Taxonomy" id="2212470"/>
    <lineage>
        <taxon>Bacteria</taxon>
        <taxon>Candidatus Eiseniibacteriota</taxon>
    </lineage>
</organism>
<dbReference type="AlphaFoldDB" id="A0A948W4U0"/>
<comment type="caution">
    <text evidence="1">The sequence shown here is derived from an EMBL/GenBank/DDBJ whole genome shotgun (WGS) entry which is preliminary data.</text>
</comment>
<dbReference type="Gene3D" id="2.40.300.10">
    <property type="entry name" value="Head decoration protein D"/>
    <property type="match status" value="1"/>
</dbReference>
<evidence type="ECO:0000313" key="2">
    <source>
        <dbReference type="Proteomes" id="UP000777784"/>
    </source>
</evidence>
<evidence type="ECO:0000313" key="1">
    <source>
        <dbReference type="EMBL" id="MBU2692587.1"/>
    </source>
</evidence>
<dbReference type="Gene3D" id="2.150.10.10">
    <property type="entry name" value="Serralysin-like metalloprotease, C-terminal"/>
    <property type="match status" value="1"/>
</dbReference>
<protein>
    <submittedName>
        <fullName evidence="1">Uncharacterized protein</fullName>
    </submittedName>
</protein>
<accession>A0A948W4U0</accession>
<name>A0A948W4U0_UNCEI</name>
<reference evidence="1" key="1">
    <citation type="submission" date="2021-05" db="EMBL/GenBank/DDBJ databases">
        <title>Energy efficiency and biological interactions define the core microbiome of deep oligotrophic groundwater.</title>
        <authorList>
            <person name="Mehrshad M."/>
            <person name="Lopez-Fernandez M."/>
            <person name="Bell E."/>
            <person name="Bernier-Latmani R."/>
            <person name="Bertilsson S."/>
            <person name="Dopson M."/>
        </authorList>
    </citation>
    <scope>NUCLEOTIDE SEQUENCE</scope>
    <source>
        <strain evidence="1">Modern_marine.mb.64</strain>
    </source>
</reference>
<dbReference type="InterPro" id="IPR011049">
    <property type="entry name" value="Serralysin-like_metalloprot_C"/>
</dbReference>
<gene>
    <name evidence="1" type="ORF">KJ970_16860</name>
</gene>
<dbReference type="Proteomes" id="UP000777784">
    <property type="component" value="Unassembled WGS sequence"/>
</dbReference>
<sequence length="565" mass="57340">MATLKLKQKAEGARVAAALMAFAIFFTLTLCAVSAVLAEPTFTSYQGVLEKDGAAYTGTAQMKFAIVDLTTGASLWSNDGSSVDGGEPAAAVSVSVGDGVFTVFLGMSPMVPLVPANLAGSDEPVLRVWVDTGDGYEMLTDQPIGGALYSMATTAGSYWSLSGNAGTTPGTNYLGTSDETQLSIKVGGRNILRLKPTGEDEGVPNPGNIIGGRFNNNVTDGVIGATIGGGGNVDQPNRVTDNFGTVGGGYDNTAGDGNTTYNDAQSATVGGGEHNTAGHSHATIGGGYGNEVTGVLGAIGGGFVNKAAHNSTVGGGYSNEADGSYATVGGGLGNRAGGTSSTVPGGYYCHALGDGAFAAGNKARALAEGSFVWADKSNSNDFDSWGDNSVRFRASGGIFIADSNDDNRIRLLPETGTIRTESLVITAGLDLAEPFEMSDAKLLPEGSVVVIDEKHPGQLKLSDRAYDRRVAGIISGAGGINPGLMLEQKGKVNGGQHVALTGRAYVKADASRGSIRPGDLLTTSDMPGHAMKAADTGKRTGAVIGKAMSSLDSGTGLVLVLISLQ</sequence>
<proteinExistence type="predicted"/>
<dbReference type="EMBL" id="JAHJDP010000096">
    <property type="protein sequence ID" value="MBU2692587.1"/>
    <property type="molecule type" value="Genomic_DNA"/>
</dbReference>